<feature type="non-terminal residue" evidence="1">
    <location>
        <position position="1"/>
    </location>
</feature>
<feature type="non-terminal residue" evidence="1">
    <location>
        <position position="10"/>
    </location>
</feature>
<keyword evidence="2" id="KW-1185">Reference proteome</keyword>
<gene>
    <name evidence="1" type="ORF">AFUS01_LOCUS17211</name>
</gene>
<reference evidence="1" key="1">
    <citation type="submission" date="2021-06" db="EMBL/GenBank/DDBJ databases">
        <authorList>
            <person name="Hodson N. C."/>
            <person name="Mongue J. A."/>
            <person name="Jaron S. K."/>
        </authorList>
    </citation>
    <scope>NUCLEOTIDE SEQUENCE</scope>
</reference>
<proteinExistence type="predicted"/>
<name>A0A8J2P2C6_9HEXA</name>
<comment type="caution">
    <text evidence="1">The sequence shown here is derived from an EMBL/GenBank/DDBJ whole genome shotgun (WGS) entry which is preliminary data.</text>
</comment>
<protein>
    <submittedName>
        <fullName evidence="1">Uncharacterized protein</fullName>
    </submittedName>
</protein>
<dbReference type="EMBL" id="CAJVCH010163389">
    <property type="protein sequence ID" value="CAG7728434.1"/>
    <property type="molecule type" value="Genomic_DNA"/>
</dbReference>
<evidence type="ECO:0000313" key="2">
    <source>
        <dbReference type="Proteomes" id="UP000708208"/>
    </source>
</evidence>
<dbReference type="Proteomes" id="UP000708208">
    <property type="component" value="Unassembled WGS sequence"/>
</dbReference>
<evidence type="ECO:0000313" key="1">
    <source>
        <dbReference type="EMBL" id="CAG7728434.1"/>
    </source>
</evidence>
<organism evidence="1 2">
    <name type="scientific">Allacma fusca</name>
    <dbReference type="NCBI Taxonomy" id="39272"/>
    <lineage>
        <taxon>Eukaryota</taxon>
        <taxon>Metazoa</taxon>
        <taxon>Ecdysozoa</taxon>
        <taxon>Arthropoda</taxon>
        <taxon>Hexapoda</taxon>
        <taxon>Collembola</taxon>
        <taxon>Symphypleona</taxon>
        <taxon>Sminthuridae</taxon>
        <taxon>Allacma</taxon>
    </lineage>
</organism>
<sequence length="10" mass="1079">ILRGAHALKT</sequence>
<accession>A0A8J2P2C6</accession>